<keyword evidence="3" id="KW-1185">Reference proteome</keyword>
<dbReference type="Proteomes" id="UP001240236">
    <property type="component" value="Unassembled WGS sequence"/>
</dbReference>
<evidence type="ECO:0000313" key="2">
    <source>
        <dbReference type="EMBL" id="MDQ0370968.1"/>
    </source>
</evidence>
<organism evidence="2 3">
    <name type="scientific">Catenuloplanes indicus</name>
    <dbReference type="NCBI Taxonomy" id="137267"/>
    <lineage>
        <taxon>Bacteria</taxon>
        <taxon>Bacillati</taxon>
        <taxon>Actinomycetota</taxon>
        <taxon>Actinomycetes</taxon>
        <taxon>Micromonosporales</taxon>
        <taxon>Micromonosporaceae</taxon>
        <taxon>Catenuloplanes</taxon>
    </lineage>
</organism>
<comment type="caution">
    <text evidence="2">The sequence shown here is derived from an EMBL/GenBank/DDBJ whole genome shotgun (WGS) entry which is preliminary data.</text>
</comment>
<proteinExistence type="predicted"/>
<dbReference type="GO" id="GO:0032259">
    <property type="term" value="P:methylation"/>
    <property type="evidence" value="ECO:0007669"/>
    <property type="project" value="UniProtKB-KW"/>
</dbReference>
<keyword evidence="2" id="KW-0489">Methyltransferase</keyword>
<dbReference type="SUPFAM" id="SSF53335">
    <property type="entry name" value="S-adenosyl-L-methionine-dependent methyltransferases"/>
    <property type="match status" value="1"/>
</dbReference>
<accession>A0AAE4B452</accession>
<protein>
    <submittedName>
        <fullName evidence="2">SAM-dependent methyltransferase</fullName>
    </submittedName>
</protein>
<keyword evidence="2" id="KW-0808">Transferase</keyword>
<evidence type="ECO:0000313" key="3">
    <source>
        <dbReference type="Proteomes" id="UP001240236"/>
    </source>
</evidence>
<dbReference type="Gene3D" id="3.40.50.150">
    <property type="entry name" value="Vaccinia Virus protein VP39"/>
    <property type="match status" value="1"/>
</dbReference>
<dbReference type="InterPro" id="IPR013216">
    <property type="entry name" value="Methyltransf_11"/>
</dbReference>
<dbReference type="Pfam" id="PF08241">
    <property type="entry name" value="Methyltransf_11"/>
    <property type="match status" value="1"/>
</dbReference>
<sequence length="115" mass="12657">MDAGAEESLAGVVCWFSLLFLAPESRPRAFAELARVVRPGGYLVAAFEHGDGSGHRNLPGSRVARLGVDFDRYWLPAAERRDRCAAAGFAEVFEGGVPAEDVEPWHGYLLVRRER</sequence>
<dbReference type="EMBL" id="JAUSUZ010000001">
    <property type="protein sequence ID" value="MDQ0370968.1"/>
    <property type="molecule type" value="Genomic_DNA"/>
</dbReference>
<reference evidence="2 3" key="1">
    <citation type="submission" date="2023-07" db="EMBL/GenBank/DDBJ databases">
        <title>Sequencing the genomes of 1000 actinobacteria strains.</title>
        <authorList>
            <person name="Klenk H.-P."/>
        </authorList>
    </citation>
    <scope>NUCLEOTIDE SEQUENCE [LARGE SCALE GENOMIC DNA]</scope>
    <source>
        <strain evidence="2 3">DSM 44709</strain>
    </source>
</reference>
<dbReference type="InterPro" id="IPR029063">
    <property type="entry name" value="SAM-dependent_MTases_sf"/>
</dbReference>
<dbReference type="AlphaFoldDB" id="A0AAE4B452"/>
<feature type="domain" description="Methyltransferase type 11" evidence="1">
    <location>
        <begin position="7"/>
        <end position="44"/>
    </location>
</feature>
<dbReference type="GO" id="GO:0008757">
    <property type="term" value="F:S-adenosylmethionine-dependent methyltransferase activity"/>
    <property type="evidence" value="ECO:0007669"/>
    <property type="project" value="InterPro"/>
</dbReference>
<gene>
    <name evidence="2" type="ORF">J2S42_007637</name>
</gene>
<name>A0AAE4B452_9ACTN</name>
<evidence type="ECO:0000259" key="1">
    <source>
        <dbReference type="Pfam" id="PF08241"/>
    </source>
</evidence>